<name>A0A4Z0V7E3_9BACT</name>
<sequence length="225" mass="25180">MKAVIYVLALFMAVSSGVTVTAQINKDAYKQRSEMLKLNKKLQNTKVSKASKKRAKEDQKEGWKASGSLPLEMQYERAAVYENSFEEDLVTPKFVNGSGQSVGSVYDGAMMQAREMARLNLIGSIESDITQLVDNNISNNQLSSQDATTVAKTLSRSKSIMSKKLGQTIPVIERYRKLPNGNYEVFVQTFYSMDQARAITKNVLRVELEKESEDLAGKLDEMLGW</sequence>
<dbReference type="Proteomes" id="UP000297635">
    <property type="component" value="Unassembled WGS sequence"/>
</dbReference>
<comment type="caution">
    <text evidence="3">The sequence shown here is derived from an EMBL/GenBank/DDBJ whole genome shotgun (WGS) entry which is preliminary data.</text>
</comment>
<feature type="signal peptide" evidence="2">
    <location>
        <begin position="1"/>
        <end position="22"/>
    </location>
</feature>
<evidence type="ECO:0000313" key="4">
    <source>
        <dbReference type="Proteomes" id="UP000297635"/>
    </source>
</evidence>
<evidence type="ECO:0000256" key="2">
    <source>
        <dbReference type="SAM" id="SignalP"/>
    </source>
</evidence>
<organism evidence="3 4">
    <name type="scientific">Duncaniella freteri</name>
    <dbReference type="NCBI Taxonomy" id="2530391"/>
    <lineage>
        <taxon>Bacteria</taxon>
        <taxon>Pseudomonadati</taxon>
        <taxon>Bacteroidota</taxon>
        <taxon>Bacteroidia</taxon>
        <taxon>Bacteroidales</taxon>
        <taxon>Muribaculaceae</taxon>
        <taxon>Duncaniella</taxon>
    </lineage>
</organism>
<feature type="chain" id="PRO_5021416763" evidence="2">
    <location>
        <begin position="23"/>
        <end position="225"/>
    </location>
</feature>
<dbReference type="EMBL" id="SJSA01000001">
    <property type="protein sequence ID" value="TGG39653.1"/>
    <property type="molecule type" value="Genomic_DNA"/>
</dbReference>
<evidence type="ECO:0000256" key="1">
    <source>
        <dbReference type="SAM" id="MobiDB-lite"/>
    </source>
</evidence>
<dbReference type="GeneID" id="82148673"/>
<keyword evidence="4" id="KW-1185">Reference proteome</keyword>
<protein>
    <submittedName>
        <fullName evidence="3">Uncharacterized protein</fullName>
    </submittedName>
</protein>
<accession>A0A4Z0V7E3</accession>
<proteinExistence type="predicted"/>
<reference evidence="3 4" key="1">
    <citation type="submission" date="2019-02" db="EMBL/GenBank/DDBJ databases">
        <title>Isolation and identification of novel species under the genus Muribaculum.</title>
        <authorList>
            <person name="Miyake S."/>
            <person name="Ding Y."/>
            <person name="Low A."/>
            <person name="Soh M."/>
            <person name="Seedorf H."/>
        </authorList>
    </citation>
    <scope>NUCLEOTIDE SEQUENCE [LARGE SCALE GENOMIC DNA]</scope>
    <source>
        <strain evidence="3 4">TLL-A3</strain>
    </source>
</reference>
<dbReference type="RefSeq" id="WP_135470376.1">
    <property type="nucleotide sequence ID" value="NZ_CASJPC010000013.1"/>
</dbReference>
<dbReference type="AlphaFoldDB" id="A0A4Z0V7E3"/>
<gene>
    <name evidence="3" type="ORF">EZ315_02640</name>
</gene>
<keyword evidence="2" id="KW-0732">Signal</keyword>
<evidence type="ECO:0000313" key="3">
    <source>
        <dbReference type="EMBL" id="TGG39653.1"/>
    </source>
</evidence>
<feature type="region of interest" description="Disordered" evidence="1">
    <location>
        <begin position="44"/>
        <end position="63"/>
    </location>
</feature>